<dbReference type="Gene3D" id="2.40.70.10">
    <property type="entry name" value="Acid Proteases"/>
    <property type="match status" value="1"/>
</dbReference>
<dbReference type="Proteomes" id="UP000604825">
    <property type="component" value="Unassembled WGS sequence"/>
</dbReference>
<organism evidence="3 4">
    <name type="scientific">Miscanthus lutarioriparius</name>
    <dbReference type="NCBI Taxonomy" id="422564"/>
    <lineage>
        <taxon>Eukaryota</taxon>
        <taxon>Viridiplantae</taxon>
        <taxon>Streptophyta</taxon>
        <taxon>Embryophyta</taxon>
        <taxon>Tracheophyta</taxon>
        <taxon>Spermatophyta</taxon>
        <taxon>Magnoliopsida</taxon>
        <taxon>Liliopsida</taxon>
        <taxon>Poales</taxon>
        <taxon>Poaceae</taxon>
        <taxon>PACMAD clade</taxon>
        <taxon>Panicoideae</taxon>
        <taxon>Andropogonodae</taxon>
        <taxon>Andropogoneae</taxon>
        <taxon>Saccharinae</taxon>
        <taxon>Miscanthus</taxon>
    </lineage>
</organism>
<dbReference type="PANTHER" id="PTHR47284:SF3">
    <property type="entry name" value="FATTY-ACID-BINDING PROTEIN 2"/>
    <property type="match status" value="1"/>
</dbReference>
<keyword evidence="1" id="KW-0472">Membrane</keyword>
<feature type="domain" description="Peptidase A1" evidence="2">
    <location>
        <begin position="1"/>
        <end position="73"/>
    </location>
</feature>
<keyword evidence="1" id="KW-0812">Transmembrane</keyword>
<dbReference type="InterPro" id="IPR033121">
    <property type="entry name" value="PEPTIDASE_A1"/>
</dbReference>
<dbReference type="EMBL" id="CAJGYO010000011">
    <property type="protein sequence ID" value="CAD6261023.1"/>
    <property type="molecule type" value="Genomic_DNA"/>
</dbReference>
<proteinExistence type="predicted"/>
<dbReference type="GO" id="GO:0009570">
    <property type="term" value="C:chloroplast stroma"/>
    <property type="evidence" value="ECO:0007669"/>
    <property type="project" value="TreeGrafter"/>
</dbReference>
<gene>
    <name evidence="3" type="ORF">NCGR_LOCUS44445</name>
</gene>
<keyword evidence="1" id="KW-1133">Transmembrane helix</keyword>
<evidence type="ECO:0000256" key="1">
    <source>
        <dbReference type="SAM" id="Phobius"/>
    </source>
</evidence>
<evidence type="ECO:0000259" key="2">
    <source>
        <dbReference type="PROSITE" id="PS51767"/>
    </source>
</evidence>
<feature type="transmembrane region" description="Helical" evidence="1">
    <location>
        <begin position="45"/>
        <end position="64"/>
    </location>
</feature>
<dbReference type="PROSITE" id="PS51767">
    <property type="entry name" value="PEPTIDASE_A1"/>
    <property type="match status" value="1"/>
</dbReference>
<dbReference type="SUPFAM" id="SSF50630">
    <property type="entry name" value="Acid proteases"/>
    <property type="match status" value="1"/>
</dbReference>
<dbReference type="PANTHER" id="PTHR47284">
    <property type="entry name" value="FATTY-ACID-BINDING PROTEIN 2"/>
    <property type="match status" value="1"/>
</dbReference>
<protein>
    <recommendedName>
        <fullName evidence="2">Peptidase A1 domain-containing protein</fullName>
    </recommendedName>
</protein>
<evidence type="ECO:0000313" key="3">
    <source>
        <dbReference type="EMBL" id="CAD6261023.1"/>
    </source>
</evidence>
<accession>A0A811QXJ3</accession>
<dbReference type="Pfam" id="PF00026">
    <property type="entry name" value="Asp"/>
    <property type="match status" value="1"/>
</dbReference>
<dbReference type="OrthoDB" id="776622at2759"/>
<keyword evidence="4" id="KW-1185">Reference proteome</keyword>
<comment type="caution">
    <text evidence="3">The sequence shown here is derived from an EMBL/GenBank/DDBJ whole genome shotgun (WGS) entry which is preliminary data.</text>
</comment>
<name>A0A811QXJ3_9POAL</name>
<evidence type="ECO:0000313" key="4">
    <source>
        <dbReference type="Proteomes" id="UP000604825"/>
    </source>
</evidence>
<sequence length="91" mass="9839">MPNLAFNIANKTLTLTPEQYIVKVEQVGQTICISGFKAYDVPPPRGLLCVLGSVLVILGLYLVLWGKKEEGAAEAAAKPVQVAEVEQQEKV</sequence>
<reference evidence="3" key="1">
    <citation type="submission" date="2020-10" db="EMBL/GenBank/DDBJ databases">
        <authorList>
            <person name="Han B."/>
            <person name="Lu T."/>
            <person name="Zhao Q."/>
            <person name="Huang X."/>
            <person name="Zhao Y."/>
        </authorList>
    </citation>
    <scope>NUCLEOTIDE SEQUENCE</scope>
</reference>
<dbReference type="InterPro" id="IPR021109">
    <property type="entry name" value="Peptidase_aspartic_dom_sf"/>
</dbReference>
<dbReference type="GO" id="GO:0005504">
    <property type="term" value="F:fatty acid binding"/>
    <property type="evidence" value="ECO:0007669"/>
    <property type="project" value="TreeGrafter"/>
</dbReference>
<dbReference type="AlphaFoldDB" id="A0A811QXJ3"/>